<protein>
    <recommendedName>
        <fullName evidence="3">Endonuclease/exonuclease/phosphatase domain-containing protein</fullName>
    </recommendedName>
</protein>
<evidence type="ECO:0000313" key="1">
    <source>
        <dbReference type="Ensembl" id="ENSEBUP00000008263.1"/>
    </source>
</evidence>
<reference evidence="1" key="2">
    <citation type="submission" date="2025-09" db="UniProtKB">
        <authorList>
            <consortium name="Ensembl"/>
        </authorList>
    </citation>
    <scope>IDENTIFICATION</scope>
</reference>
<accession>A0A8C4Q0S8</accession>
<proteinExistence type="predicted"/>
<reference evidence="1" key="1">
    <citation type="submission" date="2025-08" db="UniProtKB">
        <authorList>
            <consortium name="Ensembl"/>
        </authorList>
    </citation>
    <scope>IDENTIFICATION</scope>
</reference>
<dbReference type="OMA" id="MIREIKY"/>
<dbReference type="Ensembl" id="ENSEBUT00000008759.1">
    <property type="protein sequence ID" value="ENSEBUP00000008263.1"/>
    <property type="gene ID" value="ENSEBUG00000005364.1"/>
</dbReference>
<evidence type="ECO:0008006" key="3">
    <source>
        <dbReference type="Google" id="ProtNLM"/>
    </source>
</evidence>
<organism evidence="1 2">
    <name type="scientific">Eptatretus burgeri</name>
    <name type="common">Inshore hagfish</name>
    <dbReference type="NCBI Taxonomy" id="7764"/>
    <lineage>
        <taxon>Eukaryota</taxon>
        <taxon>Metazoa</taxon>
        <taxon>Chordata</taxon>
        <taxon>Craniata</taxon>
        <taxon>Vertebrata</taxon>
        <taxon>Cyclostomata</taxon>
        <taxon>Myxini</taxon>
        <taxon>Myxiniformes</taxon>
        <taxon>Myxinidae</taxon>
        <taxon>Eptatretinae</taxon>
        <taxon>Eptatretus</taxon>
    </lineage>
</organism>
<dbReference type="PANTHER" id="PTHR33395:SF22">
    <property type="entry name" value="REVERSE TRANSCRIPTASE DOMAIN-CONTAINING PROTEIN"/>
    <property type="match status" value="1"/>
</dbReference>
<evidence type="ECO:0000313" key="2">
    <source>
        <dbReference type="Proteomes" id="UP000694388"/>
    </source>
</evidence>
<dbReference type="AlphaFoldDB" id="A0A8C4Q0S8"/>
<sequence length="248" mass="28737">MENRGCKNSKIQVGCFYRALAVKEEEEGGVDEEFKRACGKGRVLIMVDFNLPGIEWVQEQGKGRADEDFLVFVQDCFLTQFVEKPMRRSAVLDPLLNHNPNMMEEVEVGEHLGASDCNLVCAKTLLRVRVQDSRVRLLDFRKANLKGMRSELGYADLVKLTGQSASEKWETFKDQRCGVQIKYIPMRCKTGGGKRPGWLSSEIRNTIKEKQKAFTRFNITGLELDLYHYWSKWRQVKKITWQAKREYK</sequence>
<dbReference type="PANTHER" id="PTHR33395">
    <property type="entry name" value="TRANSCRIPTASE, PUTATIVE-RELATED-RELATED"/>
    <property type="match status" value="1"/>
</dbReference>
<name>A0A8C4Q0S8_EPTBU</name>
<dbReference type="GeneTree" id="ENSGT01130000282354"/>
<dbReference type="Proteomes" id="UP000694388">
    <property type="component" value="Unplaced"/>
</dbReference>
<keyword evidence="2" id="KW-1185">Reference proteome</keyword>